<evidence type="ECO:0000313" key="2">
    <source>
        <dbReference type="Proteomes" id="UP000204644"/>
    </source>
</evidence>
<dbReference type="RefSeq" id="YP_529683.1">
    <property type="nucleotide sequence ID" value="NC_007921.1"/>
</dbReference>
<dbReference type="OrthoDB" id="19212at10239"/>
<dbReference type="Pfam" id="PF03041">
    <property type="entry name" value="Baculo_LEF-2"/>
    <property type="match status" value="1"/>
</dbReference>
<protein>
    <submittedName>
        <fullName evidence="1">LEF-2</fullName>
    </submittedName>
</protein>
<evidence type="ECO:0000313" key="1">
    <source>
        <dbReference type="EMBL" id="AAZ38179.1"/>
    </source>
</evidence>
<dbReference type="EMBL" id="DQ123841">
    <property type="protein sequence ID" value="AAZ38179.1"/>
    <property type="molecule type" value="Genomic_DNA"/>
</dbReference>
<accession>Q287Q9</accession>
<proteinExistence type="predicted"/>
<organismHost>
    <name type="scientific">Lepidoptera</name>
    <name type="common">moths &amp; butterflies</name>
    <dbReference type="NCBI Taxonomy" id="7088"/>
</organismHost>
<name>Q287Q9_NPVAS</name>
<dbReference type="InterPro" id="IPR004283">
    <property type="entry name" value="Lef-2"/>
</dbReference>
<reference evidence="2" key="1">
    <citation type="journal article" date="2005" name="J. Invertebr. Pathol.">
        <title>Molecular characterization of Agrotis segetum nucleopolyhedrovirus from Poland.</title>
        <authorList>
            <person name="Jakubowska A."/>
            <person name="van Oers M.M."/>
            <person name="Ziemnicka J."/>
            <person name="Lipa J.J."/>
            <person name="Vlak J.M."/>
        </authorList>
    </citation>
    <scope>NUCLEOTIDE SEQUENCE [LARGE SCALE GENOMIC DNA]</scope>
</reference>
<organism evidence="1 2">
    <name type="scientific">Agrotis segetum nuclear polyhedrosis virus</name>
    <name type="common">AsNPV</name>
    <dbReference type="NCBI Taxonomy" id="1962501"/>
    <lineage>
        <taxon>Viruses</taxon>
        <taxon>Viruses incertae sedis</taxon>
        <taxon>Naldaviricetes</taxon>
        <taxon>Lefavirales</taxon>
        <taxon>Baculoviridae</taxon>
        <taxon>Alphabaculovirus</taxon>
        <taxon>Alphabaculovirus agsegetum</taxon>
    </lineage>
</organism>
<dbReference type="Proteomes" id="UP000204644">
    <property type="component" value="Segment"/>
</dbReference>
<dbReference type="KEGG" id="vg:3974353"/>
<dbReference type="GO" id="GO:0019083">
    <property type="term" value="P:viral transcription"/>
    <property type="evidence" value="ECO:0007669"/>
    <property type="project" value="InterPro"/>
</dbReference>
<sequence>MEPQLKLWTPSNTDIHTIDKEADYSVSLEDVELVVTPMTPFLDNGRRVRINGHRLYYLLKNANKPTPESKRSSAAKLPLRKSLKNVCFREASTKSDVAALFRTKLKMPDCMQRFLNDFEIRPRGKRFRKRFIFNTYIANVLTCTKCDKMCLVDAMALLYEQEEKCVQEFDRLLFQNLTLYKPPNCINMKNKDNLCFKLGTCKGSNPICNY</sequence>
<reference evidence="1 2" key="2">
    <citation type="journal article" date="2006" name="J. Gen. Virol.">
        <title>Genome sequence of an enhancin gene-rich nucleopolyhedrovirus (NPV) from Agrotis segetum: collinearity with Spodoptera exigua multiple NPV.</title>
        <authorList>
            <person name="Jakubowska A.K."/>
            <person name="Peters S.A."/>
            <person name="Ziemnicka J."/>
            <person name="Vlak J.M."/>
            <person name="van Oers M.M."/>
        </authorList>
    </citation>
    <scope>NUCLEOTIDE SEQUENCE [LARGE SCALE GENOMIC DNA]</scope>
</reference>
<dbReference type="GeneID" id="3974353"/>
<keyword evidence="2" id="KW-1185">Reference proteome</keyword>